<sequence length="59" mass="6845">MIRVKPGLLQAPGLFFISYFFKSSIKERFFDDLAVLYMKYANHTEEFAGNDWFAAGITM</sequence>
<dbReference type="Proteomes" id="UP000192610">
    <property type="component" value="Unassembled WGS sequence"/>
</dbReference>
<evidence type="ECO:0000313" key="1">
    <source>
        <dbReference type="EMBL" id="OQP53447.1"/>
    </source>
</evidence>
<proteinExistence type="predicted"/>
<reference evidence="2" key="1">
    <citation type="submission" date="2016-04" db="EMBL/GenBank/DDBJ databases">
        <authorList>
            <person name="Chen L."/>
            <person name="Zhuang W."/>
            <person name="Wang G."/>
        </authorList>
    </citation>
    <scope>NUCLEOTIDE SEQUENCE [LARGE SCALE GENOMIC DNA]</scope>
    <source>
        <strain evidence="2">17621</strain>
    </source>
</reference>
<dbReference type="AlphaFoldDB" id="A0A1V9F5A3"/>
<comment type="caution">
    <text evidence="1">The sequence shown here is derived from an EMBL/GenBank/DDBJ whole genome shotgun (WGS) entry which is preliminary data.</text>
</comment>
<organism evidence="1 2">
    <name type="scientific">Niastella yeongjuensis</name>
    <dbReference type="NCBI Taxonomy" id="354355"/>
    <lineage>
        <taxon>Bacteria</taxon>
        <taxon>Pseudomonadati</taxon>
        <taxon>Bacteroidota</taxon>
        <taxon>Chitinophagia</taxon>
        <taxon>Chitinophagales</taxon>
        <taxon>Chitinophagaceae</taxon>
        <taxon>Niastella</taxon>
    </lineage>
</organism>
<evidence type="ECO:0000313" key="2">
    <source>
        <dbReference type="Proteomes" id="UP000192610"/>
    </source>
</evidence>
<keyword evidence="2" id="KW-1185">Reference proteome</keyword>
<dbReference type="EMBL" id="LVXG01000006">
    <property type="protein sequence ID" value="OQP53447.1"/>
    <property type="molecule type" value="Genomic_DNA"/>
</dbReference>
<gene>
    <name evidence="1" type="ORF">A4H97_23670</name>
</gene>
<protein>
    <submittedName>
        <fullName evidence="1">Uncharacterized protein</fullName>
    </submittedName>
</protein>
<name>A0A1V9F5A3_9BACT</name>
<accession>A0A1V9F5A3</accession>